<dbReference type="SMART" id="SM00065">
    <property type="entry name" value="GAF"/>
    <property type="match status" value="1"/>
</dbReference>
<dbReference type="PROSITE" id="PS50112">
    <property type="entry name" value="PAS"/>
    <property type="match status" value="1"/>
</dbReference>
<evidence type="ECO:0000256" key="3">
    <source>
        <dbReference type="PROSITE-ProRule" id="PRU00169"/>
    </source>
</evidence>
<dbReference type="Gene3D" id="3.30.450.20">
    <property type="entry name" value="PAS domain"/>
    <property type="match status" value="1"/>
</dbReference>
<dbReference type="InterPro" id="IPR029016">
    <property type="entry name" value="GAF-like_dom_sf"/>
</dbReference>
<dbReference type="InterPro" id="IPR035965">
    <property type="entry name" value="PAS-like_dom_sf"/>
</dbReference>
<dbReference type="eggNOG" id="COG0745">
    <property type="taxonomic scope" value="Bacteria"/>
</dbReference>
<gene>
    <name evidence="6" type="ORF">U27_00883</name>
</gene>
<evidence type="ECO:0000256" key="2">
    <source>
        <dbReference type="ARBA" id="ARBA00022777"/>
    </source>
</evidence>
<dbReference type="GO" id="GO:0016301">
    <property type="term" value="F:kinase activity"/>
    <property type="evidence" value="ECO:0007669"/>
    <property type="project" value="UniProtKB-KW"/>
</dbReference>
<dbReference type="Pfam" id="PF00072">
    <property type="entry name" value="Response_reg"/>
    <property type="match status" value="1"/>
</dbReference>
<dbReference type="eggNOG" id="COG2203">
    <property type="taxonomic scope" value="Bacteria"/>
</dbReference>
<dbReference type="SMART" id="SM00091">
    <property type="entry name" value="PAS"/>
    <property type="match status" value="1"/>
</dbReference>
<dbReference type="Gene3D" id="3.40.50.2300">
    <property type="match status" value="1"/>
</dbReference>
<proteinExistence type="predicted"/>
<evidence type="ECO:0000313" key="7">
    <source>
        <dbReference type="Proteomes" id="UP000030661"/>
    </source>
</evidence>
<evidence type="ECO:0000256" key="1">
    <source>
        <dbReference type="ARBA" id="ARBA00022679"/>
    </source>
</evidence>
<evidence type="ECO:0000259" key="5">
    <source>
        <dbReference type="PROSITE" id="PS50112"/>
    </source>
</evidence>
<evidence type="ECO:0000313" key="6">
    <source>
        <dbReference type="EMBL" id="GAK60985.1"/>
    </source>
</evidence>
<dbReference type="EMBL" id="DF820476">
    <property type="protein sequence ID" value="GAK60985.1"/>
    <property type="molecule type" value="Genomic_DNA"/>
</dbReference>
<name>A0A081C8T0_VECG1</name>
<evidence type="ECO:0000259" key="4">
    <source>
        <dbReference type="PROSITE" id="PS50110"/>
    </source>
</evidence>
<dbReference type="PANTHER" id="PTHR43155">
    <property type="entry name" value="CYCLIC DI-GMP PHOSPHODIESTERASE PA4108-RELATED"/>
    <property type="match status" value="1"/>
</dbReference>
<dbReference type="InterPro" id="IPR001789">
    <property type="entry name" value="Sig_transdc_resp-reg_receiver"/>
</dbReference>
<dbReference type="SUPFAM" id="SSF55785">
    <property type="entry name" value="PYP-like sensor domain (PAS domain)"/>
    <property type="match status" value="1"/>
</dbReference>
<feature type="domain" description="Response regulatory" evidence="4">
    <location>
        <begin position="3"/>
        <end position="118"/>
    </location>
</feature>
<feature type="domain" description="PAS" evidence="5">
    <location>
        <begin position="151"/>
        <end position="221"/>
    </location>
</feature>
<dbReference type="PANTHER" id="PTHR43155:SF2">
    <property type="entry name" value="CYCLIC DI-GMP PHOSPHODIESTERASE PA4108"/>
    <property type="match status" value="1"/>
</dbReference>
<protein>
    <submittedName>
        <fullName evidence="6">Diguanylate cyclase with GAF sensor</fullName>
    </submittedName>
</protein>
<dbReference type="STRING" id="1499967.U27_00883"/>
<dbReference type="InterPro" id="IPR000014">
    <property type="entry name" value="PAS"/>
</dbReference>
<organism evidence="6">
    <name type="scientific">Vecturithrix granuli</name>
    <dbReference type="NCBI Taxonomy" id="1499967"/>
    <lineage>
        <taxon>Bacteria</taxon>
        <taxon>Candidatus Moduliflexota</taxon>
        <taxon>Candidatus Vecturitrichia</taxon>
        <taxon>Candidatus Vecturitrichales</taxon>
        <taxon>Candidatus Vecturitrichaceae</taxon>
        <taxon>Candidatus Vecturithrix</taxon>
    </lineage>
</organism>
<dbReference type="InterPro" id="IPR013656">
    <property type="entry name" value="PAS_4"/>
</dbReference>
<dbReference type="Proteomes" id="UP000030661">
    <property type="component" value="Unassembled WGS sequence"/>
</dbReference>
<keyword evidence="1" id="KW-0808">Transferase</keyword>
<dbReference type="PROSITE" id="PS50110">
    <property type="entry name" value="RESPONSE_REGULATORY"/>
    <property type="match status" value="1"/>
</dbReference>
<dbReference type="Pfam" id="PF08448">
    <property type="entry name" value="PAS_4"/>
    <property type="match status" value="1"/>
</dbReference>
<dbReference type="NCBIfam" id="TIGR00229">
    <property type="entry name" value="sensory_box"/>
    <property type="match status" value="1"/>
</dbReference>
<dbReference type="Gene3D" id="3.30.450.40">
    <property type="match status" value="1"/>
</dbReference>
<dbReference type="SMART" id="SM00448">
    <property type="entry name" value="REC"/>
    <property type="match status" value="1"/>
</dbReference>
<dbReference type="InterPro" id="IPR003018">
    <property type="entry name" value="GAF"/>
</dbReference>
<dbReference type="Pfam" id="PF01590">
    <property type="entry name" value="GAF"/>
    <property type="match status" value="1"/>
</dbReference>
<dbReference type="SUPFAM" id="SSF55781">
    <property type="entry name" value="GAF domain-like"/>
    <property type="match status" value="1"/>
</dbReference>
<keyword evidence="3" id="KW-0597">Phosphoprotein</keyword>
<keyword evidence="7" id="KW-1185">Reference proteome</keyword>
<feature type="modified residue" description="4-aspartylphosphate" evidence="3">
    <location>
        <position position="52"/>
    </location>
</feature>
<reference evidence="6" key="1">
    <citation type="journal article" date="2015" name="PeerJ">
        <title>First genomic representation of candidate bacterial phylum KSB3 points to enhanced environmental sensing as a trigger of wastewater bulking.</title>
        <authorList>
            <person name="Sekiguchi Y."/>
            <person name="Ohashi A."/>
            <person name="Parks D.H."/>
            <person name="Yamauchi T."/>
            <person name="Tyson G.W."/>
            <person name="Hugenholtz P."/>
        </authorList>
    </citation>
    <scope>NUCLEOTIDE SEQUENCE [LARGE SCALE GENOMIC DNA]</scope>
</reference>
<keyword evidence="2" id="KW-0418">Kinase</keyword>
<accession>A0A081C8T0</accession>
<dbReference type="HOGENOM" id="CLU_623570_0_0_0"/>
<dbReference type="SUPFAM" id="SSF52172">
    <property type="entry name" value="CheY-like"/>
    <property type="match status" value="1"/>
</dbReference>
<sequence length="438" mass="49534">MRKVAIIDNDRVSVEALANIMIQEGYAVIKAYNGLEGFSIIRSHVPEIVVLDLFMPGIDGIRLHRYLKTEPQFETIKTIVLSPLTLEETLAIMDTSADFYIAKGYIMDVADNVMRSLRLFQDEQRKISSEDRTMGFEGRSPRVVVEELLAERRHYEAIMHNVGDGILEIDSENIVTYINPAGKEIIRKQEMNIVGHHVADVLGKRYDGQFQEILQKLKTAASQINMEIPLMYGKMTLDFSFANILSENSTYIGSLLIFQDVTYLTERIRELTLLNDVGRLLTSTLDFNEVLHILMSQIQRILGVEAISLLLVEKETKDLIFEVALGMAGTSIKNKRLSSGKGIVGWVAKTGKPLLIPDVYADPRFDRSIDESTGFKTRSMICVPLKIRNEVIGVIQVINHGDDDPFTEDNMYLLSSISMYASIAIEHANLYQELHRED</sequence>
<dbReference type="AlphaFoldDB" id="A0A081C8T0"/>
<dbReference type="GO" id="GO:0000160">
    <property type="term" value="P:phosphorelay signal transduction system"/>
    <property type="evidence" value="ECO:0007669"/>
    <property type="project" value="InterPro"/>
</dbReference>
<dbReference type="InterPro" id="IPR011006">
    <property type="entry name" value="CheY-like_superfamily"/>
</dbReference>